<dbReference type="Gene3D" id="3.30.950.30">
    <property type="entry name" value="Schlafen, AAA domain"/>
    <property type="match status" value="1"/>
</dbReference>
<dbReference type="InterPro" id="IPR007421">
    <property type="entry name" value="Schlafen_AlbA_2_dom"/>
</dbReference>
<dbReference type="Proteomes" id="UP000256269">
    <property type="component" value="Unassembled WGS sequence"/>
</dbReference>
<dbReference type="EMBL" id="QUNO01000004">
    <property type="protein sequence ID" value="REH50052.1"/>
    <property type="molecule type" value="Genomic_DNA"/>
</dbReference>
<evidence type="ECO:0000313" key="3">
    <source>
        <dbReference type="Proteomes" id="UP000256269"/>
    </source>
</evidence>
<accession>A0A3E0HU27</accession>
<organism evidence="2 3">
    <name type="scientific">Kutzneria buriramensis</name>
    <dbReference type="NCBI Taxonomy" id="1045776"/>
    <lineage>
        <taxon>Bacteria</taxon>
        <taxon>Bacillati</taxon>
        <taxon>Actinomycetota</taxon>
        <taxon>Actinomycetes</taxon>
        <taxon>Pseudonocardiales</taxon>
        <taxon>Pseudonocardiaceae</taxon>
        <taxon>Kutzneria</taxon>
    </lineage>
</organism>
<keyword evidence="2" id="KW-0238">DNA-binding</keyword>
<comment type="caution">
    <text evidence="2">The sequence shown here is derived from an EMBL/GenBank/DDBJ whole genome shotgun (WGS) entry which is preliminary data.</text>
</comment>
<proteinExistence type="predicted"/>
<protein>
    <submittedName>
        <fullName evidence="2">Putative DNA-binding protein</fullName>
    </submittedName>
</protein>
<dbReference type="InterPro" id="IPR038461">
    <property type="entry name" value="Schlafen_AlbA_2_dom_sf"/>
</dbReference>
<dbReference type="GO" id="GO:0003677">
    <property type="term" value="F:DNA binding"/>
    <property type="evidence" value="ECO:0007669"/>
    <property type="project" value="UniProtKB-KW"/>
</dbReference>
<dbReference type="Pfam" id="PF04326">
    <property type="entry name" value="SLFN_AlbA_2"/>
    <property type="match status" value="1"/>
</dbReference>
<evidence type="ECO:0000259" key="1">
    <source>
        <dbReference type="Pfam" id="PF04326"/>
    </source>
</evidence>
<evidence type="ECO:0000313" key="2">
    <source>
        <dbReference type="EMBL" id="REH50052.1"/>
    </source>
</evidence>
<dbReference type="PANTHER" id="PTHR30595">
    <property type="entry name" value="GLPR-RELATED TRANSCRIPTIONAL REPRESSOR"/>
    <property type="match status" value="1"/>
</dbReference>
<feature type="domain" description="Schlafen AlbA-2" evidence="1">
    <location>
        <begin position="25"/>
        <end position="145"/>
    </location>
</feature>
<reference evidence="2 3" key="1">
    <citation type="submission" date="2018-08" db="EMBL/GenBank/DDBJ databases">
        <title>Genomic Encyclopedia of Archaeal and Bacterial Type Strains, Phase II (KMG-II): from individual species to whole genera.</title>
        <authorList>
            <person name="Goeker M."/>
        </authorList>
    </citation>
    <scope>NUCLEOTIDE SEQUENCE [LARGE SCALE GENOMIC DNA]</scope>
    <source>
        <strain evidence="2 3">DSM 45791</strain>
    </source>
</reference>
<dbReference type="AlphaFoldDB" id="A0A3E0HU27"/>
<name>A0A3E0HU27_9PSEU</name>
<gene>
    <name evidence="2" type="ORF">BCF44_104320</name>
</gene>
<dbReference type="PANTHER" id="PTHR30595:SF6">
    <property type="entry name" value="SCHLAFEN ALBA-2 DOMAIN-CONTAINING PROTEIN"/>
    <property type="match status" value="1"/>
</dbReference>
<sequence length="290" mass="33128">MSVPETLDGWTVEVVEELVQIGQVESYRHDFKGMLPSPDELTKLCCAFVNTEGGFVVVGVHQQKGGQFDPRGIPPSTEIASEFGQKLKAVPTIPFEVPLPILLPNSSNLIYVFHVPRSLERPHLPLLADKRIFWKRTNTGNEQMSLEEIRAQFRNYEEMRDKLKLLFIELVQNREVLQEVAHVDLGTYSLQTLDNDVLDRLLVDVYSLIQDDVELTRALLLIRQQIRAANSKTQIFFRQLSIPSVSYDNLIVNHLKFMQAVEAVLLPAIEQAVYILKERYGLRDPFAEAE</sequence>
<dbReference type="RefSeq" id="WP_116174580.1">
    <property type="nucleotide sequence ID" value="NZ_CP144375.1"/>
</dbReference>
<keyword evidence="3" id="KW-1185">Reference proteome</keyword>